<keyword evidence="20" id="KW-1185">Reference proteome</keyword>
<evidence type="ECO:0000256" key="9">
    <source>
        <dbReference type="ARBA" id="ARBA00023012"/>
    </source>
</evidence>
<feature type="domain" description="Response regulatory" evidence="17">
    <location>
        <begin position="770"/>
        <end position="886"/>
    </location>
</feature>
<keyword evidence="5" id="KW-0808">Transferase</keyword>
<protein>
    <recommendedName>
        <fullName evidence="12">Sensory/regulatory protein RpfC</fullName>
        <ecNumber evidence="3">2.7.13.3</ecNumber>
    </recommendedName>
    <alternativeName>
        <fullName evidence="13">Virulence sensor protein BvgS</fullName>
    </alternativeName>
</protein>
<comment type="subunit">
    <text evidence="11">At low DSF concentrations, interacts with RpfF.</text>
</comment>
<gene>
    <name evidence="19" type="ORF">HQ393_02205</name>
</gene>
<feature type="domain" description="Histidine kinase" evidence="16">
    <location>
        <begin position="397"/>
        <end position="618"/>
    </location>
</feature>
<comment type="catalytic activity">
    <reaction evidence="1">
        <text>ATP + protein L-histidine = ADP + protein N-phospho-L-histidine.</text>
        <dbReference type="EC" id="2.7.13.3"/>
    </reaction>
</comment>
<accession>A0A7H9BHY4</accession>
<keyword evidence="9" id="KW-0902">Two-component regulatory system</keyword>
<dbReference type="InterPro" id="IPR003661">
    <property type="entry name" value="HisK_dim/P_dom"/>
</dbReference>
<dbReference type="Pfam" id="PF00072">
    <property type="entry name" value="Response_reg"/>
    <property type="match status" value="1"/>
</dbReference>
<dbReference type="FunFam" id="3.30.565.10:FF:000010">
    <property type="entry name" value="Sensor histidine kinase RcsC"/>
    <property type="match status" value="1"/>
</dbReference>
<dbReference type="PANTHER" id="PTHR45339">
    <property type="entry name" value="HYBRID SIGNAL TRANSDUCTION HISTIDINE KINASE J"/>
    <property type="match status" value="1"/>
</dbReference>
<dbReference type="Gene3D" id="6.10.340.10">
    <property type="match status" value="1"/>
</dbReference>
<dbReference type="InterPro" id="IPR011006">
    <property type="entry name" value="CheY-like_superfamily"/>
</dbReference>
<dbReference type="Pfam" id="PF00512">
    <property type="entry name" value="HisKA"/>
    <property type="match status" value="1"/>
</dbReference>
<evidence type="ECO:0000259" key="16">
    <source>
        <dbReference type="PROSITE" id="PS50109"/>
    </source>
</evidence>
<dbReference type="GO" id="GO:0000155">
    <property type="term" value="F:phosphorelay sensor kinase activity"/>
    <property type="evidence" value="ECO:0007669"/>
    <property type="project" value="InterPro"/>
</dbReference>
<dbReference type="CDD" id="cd00082">
    <property type="entry name" value="HisKA"/>
    <property type="match status" value="1"/>
</dbReference>
<evidence type="ECO:0000256" key="1">
    <source>
        <dbReference type="ARBA" id="ARBA00000085"/>
    </source>
</evidence>
<name>A0A7H9BHY4_9NEIS</name>
<dbReference type="PROSITE" id="PS50109">
    <property type="entry name" value="HIS_KIN"/>
    <property type="match status" value="1"/>
</dbReference>
<dbReference type="AlphaFoldDB" id="A0A7H9BHY4"/>
<evidence type="ECO:0000256" key="3">
    <source>
        <dbReference type="ARBA" id="ARBA00012438"/>
    </source>
</evidence>
<dbReference type="Pfam" id="PF02518">
    <property type="entry name" value="HATPase_c"/>
    <property type="match status" value="1"/>
</dbReference>
<evidence type="ECO:0000256" key="10">
    <source>
        <dbReference type="ARBA" id="ARBA00058004"/>
    </source>
</evidence>
<dbReference type="SUPFAM" id="SSF47384">
    <property type="entry name" value="Homodimeric domain of signal transducing histidine kinase"/>
    <property type="match status" value="1"/>
</dbReference>
<evidence type="ECO:0000256" key="4">
    <source>
        <dbReference type="ARBA" id="ARBA00022553"/>
    </source>
</evidence>
<keyword evidence="15" id="KW-0812">Transmembrane</keyword>
<dbReference type="EMBL" id="CP058627">
    <property type="protein sequence ID" value="QLG87154.1"/>
    <property type="molecule type" value="Genomic_DNA"/>
</dbReference>
<evidence type="ECO:0000256" key="13">
    <source>
        <dbReference type="ARBA" id="ARBA00070152"/>
    </source>
</evidence>
<comment type="function">
    <text evidence="10">Member of the two-component regulatory system BvgS/BvgA. Phosphorylates BvgA via a four-step phosphorelay in response to environmental signals.</text>
</comment>
<evidence type="ECO:0000256" key="5">
    <source>
        <dbReference type="ARBA" id="ARBA00022679"/>
    </source>
</evidence>
<dbReference type="InterPro" id="IPR035965">
    <property type="entry name" value="PAS-like_dom_sf"/>
</dbReference>
<keyword evidence="15" id="KW-1133">Transmembrane helix</keyword>
<dbReference type="EC" id="2.7.13.3" evidence="3"/>
<dbReference type="InterPro" id="IPR003594">
    <property type="entry name" value="HATPase_dom"/>
</dbReference>
<comment type="subcellular location">
    <subcellularLocation>
        <location evidence="2">Membrane</location>
    </subcellularLocation>
</comment>
<evidence type="ECO:0000256" key="12">
    <source>
        <dbReference type="ARBA" id="ARBA00068150"/>
    </source>
</evidence>
<evidence type="ECO:0000256" key="8">
    <source>
        <dbReference type="ARBA" id="ARBA00022840"/>
    </source>
</evidence>
<evidence type="ECO:0000259" key="18">
    <source>
        <dbReference type="PROSITE" id="PS50885"/>
    </source>
</evidence>
<proteinExistence type="predicted"/>
<feature type="transmembrane region" description="Helical" evidence="15">
    <location>
        <begin position="179"/>
        <end position="201"/>
    </location>
</feature>
<dbReference type="Proteomes" id="UP000509597">
    <property type="component" value="Chromosome"/>
</dbReference>
<sequence length="887" mass="96945">MSFFTRLQWQLVLPMLLIWLLLGGLGLYGLISVIRAEFQQQVLERARAISQSAQFATESASNLAGVQRFVASLGADVQVERVLILSGAPAKIIAANELSLVGQRVDTLLDADLKRHLSNMFMHALPYNDFQHPHHANILEYAEPLLLNNLALGPEVVQSGVLVLFIRTESINQAIQTSLLILGAIFTLLMLVLGAVLIWLVQRRVLHPIENMLQTVDRRSAGETALVSALAPNELGQLGRALNQMLLMSDEQRAQLSAQELMLAEQLTQLQLAASALKMGAWTYHPQSHCLQWNQALFELYGVDMASFPEPADVRQLCMAAADVAQEDALLAALDHANPSYSVVYSIERNGQTVYLMSAGKLSGDYVIGLCLDVTELKQAQLRAEAANQAKSAFLANMSHEIRTPMNAVLGFAQLLGDCNLGETERDYVRHIWQAGDALLALINDILDFSKIESGNLELEHIAFDLYGVLRNSHDIVSVKLREKGLQFEMQLPDAPAARIYGDPSRLRQILLNLLNNAIKFTYDGYIKMSLDCNDVDEYTSDVIIKVCDTGIGMDEVGLARLFKPFSQADVSTTRRFGGTGLGLSISKKLLEAMGGTISVASQQGKGSCFTMQLRCQKAPAAPVLQFANLAGKKILVVHVGAEIDHLLLSQLKQLACHISTANLIEPIAVAQYDLWLFDLGPHIDEDQALVSLRQQLHAYPAPAVLISSAGSGSARQARLAGFNAYLGRPLIADQVAQCLAATLGAQASGAAQELLTVHQIREARQSAPQILLVDDNPLNLKVAQLMLQKLGCNVDTASDGQQAIDCVQRQSYALVLMDCQMPVMDGFAATRAIRQHYSAEQLPIIALTANAFQEDAQHCHDAGMNDFLSKPVAQNELQVMLSRWVA</sequence>
<dbReference type="SUPFAM" id="SSF52172">
    <property type="entry name" value="CheY-like"/>
    <property type="match status" value="2"/>
</dbReference>
<dbReference type="PROSITE" id="PS50110">
    <property type="entry name" value="RESPONSE_REGULATORY"/>
    <property type="match status" value="1"/>
</dbReference>
<dbReference type="GO" id="GO:0005524">
    <property type="term" value="F:ATP binding"/>
    <property type="evidence" value="ECO:0007669"/>
    <property type="project" value="UniProtKB-KW"/>
</dbReference>
<dbReference type="InterPro" id="IPR001789">
    <property type="entry name" value="Sig_transdc_resp-reg_receiver"/>
</dbReference>
<dbReference type="CDD" id="cd06225">
    <property type="entry name" value="HAMP"/>
    <property type="match status" value="1"/>
</dbReference>
<dbReference type="InterPro" id="IPR005467">
    <property type="entry name" value="His_kinase_dom"/>
</dbReference>
<dbReference type="SMART" id="SM00387">
    <property type="entry name" value="HATPase_c"/>
    <property type="match status" value="1"/>
</dbReference>
<dbReference type="PRINTS" id="PR00344">
    <property type="entry name" value="BCTRLSENSOR"/>
</dbReference>
<keyword evidence="4 14" id="KW-0597">Phosphoprotein</keyword>
<feature type="domain" description="HAMP" evidence="18">
    <location>
        <begin position="203"/>
        <end position="254"/>
    </location>
</feature>
<keyword evidence="15" id="KW-0472">Membrane</keyword>
<dbReference type="PANTHER" id="PTHR45339:SF1">
    <property type="entry name" value="HYBRID SIGNAL TRANSDUCTION HISTIDINE KINASE J"/>
    <property type="match status" value="1"/>
</dbReference>
<dbReference type="SMART" id="SM00388">
    <property type="entry name" value="HisKA"/>
    <property type="match status" value="1"/>
</dbReference>
<dbReference type="InterPro" id="IPR036890">
    <property type="entry name" value="HATPase_C_sf"/>
</dbReference>
<dbReference type="Gene3D" id="1.10.287.130">
    <property type="match status" value="1"/>
</dbReference>
<evidence type="ECO:0000256" key="2">
    <source>
        <dbReference type="ARBA" id="ARBA00004370"/>
    </source>
</evidence>
<evidence type="ECO:0000259" key="17">
    <source>
        <dbReference type="PROSITE" id="PS50110"/>
    </source>
</evidence>
<organism evidence="19 20">
    <name type="scientific">Chitinibacter bivalviorum</name>
    <dbReference type="NCBI Taxonomy" id="2739434"/>
    <lineage>
        <taxon>Bacteria</taxon>
        <taxon>Pseudomonadati</taxon>
        <taxon>Pseudomonadota</taxon>
        <taxon>Betaproteobacteria</taxon>
        <taxon>Neisseriales</taxon>
        <taxon>Chitinibacteraceae</taxon>
        <taxon>Chitinibacter</taxon>
    </lineage>
</organism>
<dbReference type="RefSeq" id="WP_179357240.1">
    <property type="nucleotide sequence ID" value="NZ_CP058627.1"/>
</dbReference>
<dbReference type="SUPFAM" id="SSF55874">
    <property type="entry name" value="ATPase domain of HSP90 chaperone/DNA topoisomerase II/histidine kinase"/>
    <property type="match status" value="1"/>
</dbReference>
<reference evidence="19 20" key="1">
    <citation type="submission" date="2020-07" db="EMBL/GenBank/DDBJ databases">
        <title>Complete genome sequence of Chitinibacter sp. 2T18.</title>
        <authorList>
            <person name="Bae J.-W."/>
            <person name="Choi J.-W."/>
        </authorList>
    </citation>
    <scope>NUCLEOTIDE SEQUENCE [LARGE SCALE GENOMIC DNA]</scope>
    <source>
        <strain evidence="19 20">2T18</strain>
    </source>
</reference>
<evidence type="ECO:0000313" key="20">
    <source>
        <dbReference type="Proteomes" id="UP000509597"/>
    </source>
</evidence>
<dbReference type="SMART" id="SM00448">
    <property type="entry name" value="REC"/>
    <property type="match status" value="1"/>
</dbReference>
<dbReference type="InterPro" id="IPR004358">
    <property type="entry name" value="Sig_transdc_His_kin-like_C"/>
</dbReference>
<evidence type="ECO:0000256" key="11">
    <source>
        <dbReference type="ARBA" id="ARBA00064003"/>
    </source>
</evidence>
<evidence type="ECO:0000256" key="7">
    <source>
        <dbReference type="ARBA" id="ARBA00022777"/>
    </source>
</evidence>
<keyword evidence="8" id="KW-0067">ATP-binding</keyword>
<dbReference type="CDD" id="cd17546">
    <property type="entry name" value="REC_hyHK_CKI1_RcsC-like"/>
    <property type="match status" value="1"/>
</dbReference>
<dbReference type="InterPro" id="IPR036097">
    <property type="entry name" value="HisK_dim/P_sf"/>
</dbReference>
<dbReference type="GO" id="GO:0016020">
    <property type="term" value="C:membrane"/>
    <property type="evidence" value="ECO:0007669"/>
    <property type="project" value="UniProtKB-SubCell"/>
</dbReference>
<evidence type="ECO:0000256" key="6">
    <source>
        <dbReference type="ARBA" id="ARBA00022741"/>
    </source>
</evidence>
<keyword evidence="7" id="KW-0418">Kinase</keyword>
<dbReference type="Pfam" id="PF00672">
    <property type="entry name" value="HAMP"/>
    <property type="match status" value="1"/>
</dbReference>
<evidence type="ECO:0000256" key="15">
    <source>
        <dbReference type="SAM" id="Phobius"/>
    </source>
</evidence>
<dbReference type="Gene3D" id="3.40.50.2300">
    <property type="match status" value="1"/>
</dbReference>
<dbReference type="InterPro" id="IPR003660">
    <property type="entry name" value="HAMP_dom"/>
</dbReference>
<evidence type="ECO:0000313" key="19">
    <source>
        <dbReference type="EMBL" id="QLG87154.1"/>
    </source>
</evidence>
<feature type="transmembrane region" description="Helical" evidence="15">
    <location>
        <begin position="12"/>
        <end position="31"/>
    </location>
</feature>
<dbReference type="Gene3D" id="3.30.565.10">
    <property type="entry name" value="Histidine kinase-like ATPase, C-terminal domain"/>
    <property type="match status" value="1"/>
</dbReference>
<dbReference type="CDD" id="cd16922">
    <property type="entry name" value="HATPase_EvgS-ArcB-TorS-like"/>
    <property type="match status" value="1"/>
</dbReference>
<dbReference type="KEGG" id="chiz:HQ393_02205"/>
<dbReference type="FunFam" id="1.10.287.130:FF:000002">
    <property type="entry name" value="Two-component osmosensing histidine kinase"/>
    <property type="match status" value="1"/>
</dbReference>
<feature type="modified residue" description="4-aspartylphosphate" evidence="14">
    <location>
        <position position="819"/>
    </location>
</feature>
<keyword evidence="6" id="KW-0547">Nucleotide-binding</keyword>
<dbReference type="Gene3D" id="3.30.450.20">
    <property type="entry name" value="PAS domain"/>
    <property type="match status" value="1"/>
</dbReference>
<dbReference type="PROSITE" id="PS50885">
    <property type="entry name" value="HAMP"/>
    <property type="match status" value="1"/>
</dbReference>
<evidence type="ECO:0000256" key="14">
    <source>
        <dbReference type="PROSITE-ProRule" id="PRU00169"/>
    </source>
</evidence>
<dbReference type="SUPFAM" id="SSF55785">
    <property type="entry name" value="PYP-like sensor domain (PAS domain)"/>
    <property type="match status" value="1"/>
</dbReference>